<keyword evidence="3" id="KW-1185">Reference proteome</keyword>
<sequence length="85" mass="9701">MNDYAIMDFGYAAVLLLFGVLLVWTARYVWQTRTVNSKEKEFRELAEESVARQTATGAQVTSLTSEVADLQRRVQAMEKLLRDAE</sequence>
<dbReference type="Proteomes" id="UP001523369">
    <property type="component" value="Unassembled WGS sequence"/>
</dbReference>
<evidence type="ECO:0000256" key="1">
    <source>
        <dbReference type="SAM" id="Phobius"/>
    </source>
</evidence>
<feature type="transmembrane region" description="Helical" evidence="1">
    <location>
        <begin position="12"/>
        <end position="30"/>
    </location>
</feature>
<accession>A0ABT1DW87</accession>
<organism evidence="2 3">
    <name type="scientific">Paractinoplanes aksuensis</name>
    <dbReference type="NCBI Taxonomy" id="2939490"/>
    <lineage>
        <taxon>Bacteria</taxon>
        <taxon>Bacillati</taxon>
        <taxon>Actinomycetota</taxon>
        <taxon>Actinomycetes</taxon>
        <taxon>Micromonosporales</taxon>
        <taxon>Micromonosporaceae</taxon>
        <taxon>Paractinoplanes</taxon>
    </lineage>
</organism>
<protein>
    <submittedName>
        <fullName evidence="2">Uncharacterized protein</fullName>
    </submittedName>
</protein>
<keyword evidence="1" id="KW-1133">Transmembrane helix</keyword>
<comment type="caution">
    <text evidence="2">The sequence shown here is derived from an EMBL/GenBank/DDBJ whole genome shotgun (WGS) entry which is preliminary data.</text>
</comment>
<proteinExistence type="predicted"/>
<evidence type="ECO:0000313" key="2">
    <source>
        <dbReference type="EMBL" id="MCO8273911.1"/>
    </source>
</evidence>
<evidence type="ECO:0000313" key="3">
    <source>
        <dbReference type="Proteomes" id="UP001523369"/>
    </source>
</evidence>
<gene>
    <name evidence="2" type="ORF">M1L60_25260</name>
</gene>
<dbReference type="EMBL" id="JAMYJR010000028">
    <property type="protein sequence ID" value="MCO8273911.1"/>
    <property type="molecule type" value="Genomic_DNA"/>
</dbReference>
<dbReference type="RefSeq" id="WP_253239991.1">
    <property type="nucleotide sequence ID" value="NZ_JAMYJR010000028.1"/>
</dbReference>
<keyword evidence="1" id="KW-0812">Transmembrane</keyword>
<reference evidence="2 3" key="1">
    <citation type="submission" date="2022-06" db="EMBL/GenBank/DDBJ databases">
        <title>New Species of the Genus Actinoplanes, ActinopZanes ferrugineus.</title>
        <authorList>
            <person name="Ding P."/>
        </authorList>
    </citation>
    <scope>NUCLEOTIDE SEQUENCE [LARGE SCALE GENOMIC DNA]</scope>
    <source>
        <strain evidence="2 3">TRM88003</strain>
    </source>
</reference>
<name>A0ABT1DW87_9ACTN</name>
<keyword evidence="1" id="KW-0472">Membrane</keyword>